<reference evidence="1" key="1">
    <citation type="journal article" date="2014" name="Front. Microbiol.">
        <title>High frequency of phylogenetically diverse reductive dehalogenase-homologous genes in deep subseafloor sedimentary metagenomes.</title>
        <authorList>
            <person name="Kawai M."/>
            <person name="Futagami T."/>
            <person name="Toyoda A."/>
            <person name="Takaki Y."/>
            <person name="Nishi S."/>
            <person name="Hori S."/>
            <person name="Arai W."/>
            <person name="Tsubouchi T."/>
            <person name="Morono Y."/>
            <person name="Uchiyama I."/>
            <person name="Ito T."/>
            <person name="Fujiyama A."/>
            <person name="Inagaki F."/>
            <person name="Takami H."/>
        </authorList>
    </citation>
    <scope>NUCLEOTIDE SEQUENCE</scope>
    <source>
        <strain evidence="1">Expedition CK06-06</strain>
    </source>
</reference>
<accession>X0V8F4</accession>
<dbReference type="AlphaFoldDB" id="X0V8F4"/>
<feature type="non-terminal residue" evidence="1">
    <location>
        <position position="1"/>
    </location>
</feature>
<name>X0V8F4_9ZZZZ</name>
<proteinExistence type="predicted"/>
<sequence>PAGRQAYHAPRRWRPGFLATVSVFISFLPNSDRHGQAFDVEPWETRALKLQAKLFRGATSYPSRGAYRKSDGTEEE</sequence>
<comment type="caution">
    <text evidence="1">The sequence shown here is derived from an EMBL/GenBank/DDBJ whole genome shotgun (WGS) entry which is preliminary data.</text>
</comment>
<gene>
    <name evidence="1" type="ORF">S01H1_57630</name>
</gene>
<evidence type="ECO:0000313" key="1">
    <source>
        <dbReference type="EMBL" id="GAG14429.1"/>
    </source>
</evidence>
<protein>
    <submittedName>
        <fullName evidence="1">Uncharacterized protein</fullName>
    </submittedName>
</protein>
<dbReference type="EMBL" id="BARS01037592">
    <property type="protein sequence ID" value="GAG14429.1"/>
    <property type="molecule type" value="Genomic_DNA"/>
</dbReference>
<organism evidence="1">
    <name type="scientific">marine sediment metagenome</name>
    <dbReference type="NCBI Taxonomy" id="412755"/>
    <lineage>
        <taxon>unclassified sequences</taxon>
        <taxon>metagenomes</taxon>
        <taxon>ecological metagenomes</taxon>
    </lineage>
</organism>